<evidence type="ECO:0000256" key="1">
    <source>
        <dbReference type="ARBA" id="ARBA00005574"/>
    </source>
</evidence>
<feature type="compositionally biased region" description="Acidic residues" evidence="3">
    <location>
        <begin position="281"/>
        <end position="293"/>
    </location>
</feature>
<feature type="compositionally biased region" description="Gly residues" evidence="3">
    <location>
        <begin position="192"/>
        <end position="204"/>
    </location>
</feature>
<evidence type="ECO:0000256" key="3">
    <source>
        <dbReference type="SAM" id="MobiDB-lite"/>
    </source>
</evidence>
<dbReference type="GO" id="GO:0005829">
    <property type="term" value="C:cytosol"/>
    <property type="evidence" value="ECO:0007669"/>
    <property type="project" value="TreeGrafter"/>
</dbReference>
<keyword evidence="2" id="KW-0647">Proteasome</keyword>
<dbReference type="Gene3D" id="1.10.287.3990">
    <property type="match status" value="1"/>
</dbReference>
<dbReference type="InterPro" id="IPR003903">
    <property type="entry name" value="UIM_dom"/>
</dbReference>
<dbReference type="GeneID" id="37016434"/>
<dbReference type="OrthoDB" id="1731724at2759"/>
<evidence type="ECO:0000313" key="5">
    <source>
        <dbReference type="EMBL" id="PWN21128.1"/>
    </source>
</evidence>
<dbReference type="SMART" id="SM00726">
    <property type="entry name" value="UIM"/>
    <property type="match status" value="3"/>
</dbReference>
<evidence type="ECO:0000259" key="4">
    <source>
        <dbReference type="PROSITE" id="PS50234"/>
    </source>
</evidence>
<protein>
    <recommendedName>
        <fullName evidence="4">VWFA domain-containing protein</fullName>
    </recommendedName>
</protein>
<dbReference type="Gene3D" id="3.40.50.410">
    <property type="entry name" value="von Willebrand factor, type A domain"/>
    <property type="match status" value="1"/>
</dbReference>
<accession>A0A316U8F6</accession>
<dbReference type="PROSITE" id="PS50234">
    <property type="entry name" value="VWFA"/>
    <property type="match status" value="1"/>
</dbReference>
<evidence type="ECO:0000313" key="6">
    <source>
        <dbReference type="Proteomes" id="UP000245942"/>
    </source>
</evidence>
<dbReference type="SUPFAM" id="SSF53300">
    <property type="entry name" value="vWA-like"/>
    <property type="match status" value="1"/>
</dbReference>
<dbReference type="PANTHER" id="PTHR10223">
    <property type="entry name" value="26S PROTEASOME NON-ATPASE REGULATORY SUBUNIT 4"/>
    <property type="match status" value="1"/>
</dbReference>
<dbReference type="InterPro" id="IPR027040">
    <property type="entry name" value="PSMD4"/>
</dbReference>
<feature type="region of interest" description="Disordered" evidence="3">
    <location>
        <begin position="228"/>
        <end position="294"/>
    </location>
</feature>
<dbReference type="RefSeq" id="XP_025348288.1">
    <property type="nucleotide sequence ID" value="XM_025494700.1"/>
</dbReference>
<dbReference type="PROSITE" id="PS50330">
    <property type="entry name" value="UIM"/>
    <property type="match status" value="2"/>
</dbReference>
<dbReference type="CDD" id="cd01452">
    <property type="entry name" value="VWA_26S_proteasome_subunit"/>
    <property type="match status" value="1"/>
</dbReference>
<dbReference type="SMART" id="SM00327">
    <property type="entry name" value="VWA"/>
    <property type="match status" value="1"/>
</dbReference>
<dbReference type="AlphaFoldDB" id="A0A316U8F6"/>
<dbReference type="GO" id="GO:0005634">
    <property type="term" value="C:nucleus"/>
    <property type="evidence" value="ECO:0007669"/>
    <property type="project" value="TreeGrafter"/>
</dbReference>
<dbReference type="EMBL" id="KZ819326">
    <property type="protein sequence ID" value="PWN21128.1"/>
    <property type="molecule type" value="Genomic_DNA"/>
</dbReference>
<gene>
    <name evidence="5" type="ORF">BCV69DRAFT_308075</name>
</gene>
<sequence>MPEATMLVLDNSEYMRNGDFIPTRWGAQTDATTIIFDAKTQSNPENMVGVMTMAGKSPRVLSTFSTDIGKLLQSMHASQICGDSDVSTGINIAQLALKHRQNKVHTQRIVVFVGSPVKNTEDDLTALGKRLKKNNVALDVVNFGEDAENEAKLQKLVDGANSGENSHLVTVAAGTALLSDVLISSPILQDGGETGAGPSAGHGGQSFEFGVDPGMDPELAMALRMSLEEEQARQRAAEGDSASADRGHASRPEATEGQKNASEDAMLKQALALSQGRSVDEDVQMNEEMTEEEAIARAIEMSLQDEENGQG</sequence>
<dbReference type="GO" id="GO:0036435">
    <property type="term" value="F:K48-linked polyubiquitin modification-dependent protein binding"/>
    <property type="evidence" value="ECO:0007669"/>
    <property type="project" value="UniProtKB-ARBA"/>
</dbReference>
<keyword evidence="6" id="KW-1185">Reference proteome</keyword>
<proteinExistence type="inferred from homology"/>
<dbReference type="Pfam" id="PF13519">
    <property type="entry name" value="VWA_2"/>
    <property type="match status" value="1"/>
</dbReference>
<feature type="domain" description="VWFA" evidence="4">
    <location>
        <begin position="4"/>
        <end position="187"/>
    </location>
</feature>
<dbReference type="InterPro" id="IPR036465">
    <property type="entry name" value="vWFA_dom_sf"/>
</dbReference>
<feature type="region of interest" description="Disordered" evidence="3">
    <location>
        <begin position="189"/>
        <end position="215"/>
    </location>
</feature>
<dbReference type="PANTHER" id="PTHR10223:SF0">
    <property type="entry name" value="26S PROTEASOME NON-ATPASE REGULATORY SUBUNIT 4"/>
    <property type="match status" value="1"/>
</dbReference>
<reference evidence="5 6" key="1">
    <citation type="journal article" date="2018" name="Mol. Biol. Evol.">
        <title>Broad Genomic Sampling Reveals a Smut Pathogenic Ancestry of the Fungal Clade Ustilaginomycotina.</title>
        <authorList>
            <person name="Kijpornyongpan T."/>
            <person name="Mondo S.J."/>
            <person name="Barry K."/>
            <person name="Sandor L."/>
            <person name="Lee J."/>
            <person name="Lipzen A."/>
            <person name="Pangilinan J."/>
            <person name="LaButti K."/>
            <person name="Hainaut M."/>
            <person name="Henrissat B."/>
            <person name="Grigoriev I.V."/>
            <person name="Spatafora J.W."/>
            <person name="Aime M.C."/>
        </authorList>
    </citation>
    <scope>NUCLEOTIDE SEQUENCE [LARGE SCALE GENOMIC DNA]</scope>
    <source>
        <strain evidence="5 6">MCA 4718</strain>
    </source>
</reference>
<dbReference type="Proteomes" id="UP000245942">
    <property type="component" value="Unassembled WGS sequence"/>
</dbReference>
<dbReference type="InterPro" id="IPR002035">
    <property type="entry name" value="VWF_A"/>
</dbReference>
<comment type="similarity">
    <text evidence="1">Belongs to the proteasome subunit S5A family.</text>
</comment>
<dbReference type="STRING" id="1684307.A0A316U8F6"/>
<name>A0A316U8F6_9BASI</name>
<dbReference type="Pfam" id="PF02809">
    <property type="entry name" value="UIM"/>
    <property type="match status" value="3"/>
</dbReference>
<evidence type="ECO:0000256" key="2">
    <source>
        <dbReference type="ARBA" id="ARBA00022942"/>
    </source>
</evidence>
<organism evidence="5 6">
    <name type="scientific">Pseudomicrostroma glucosiphilum</name>
    <dbReference type="NCBI Taxonomy" id="1684307"/>
    <lineage>
        <taxon>Eukaryota</taxon>
        <taxon>Fungi</taxon>
        <taxon>Dikarya</taxon>
        <taxon>Basidiomycota</taxon>
        <taxon>Ustilaginomycotina</taxon>
        <taxon>Exobasidiomycetes</taxon>
        <taxon>Microstromatales</taxon>
        <taxon>Microstromatales incertae sedis</taxon>
        <taxon>Pseudomicrostroma</taxon>
    </lineage>
</organism>
<feature type="compositionally biased region" description="Basic and acidic residues" evidence="3">
    <location>
        <begin position="228"/>
        <end position="266"/>
    </location>
</feature>
<dbReference type="GO" id="GO:0008540">
    <property type="term" value="C:proteasome regulatory particle, base subcomplex"/>
    <property type="evidence" value="ECO:0007669"/>
    <property type="project" value="TreeGrafter"/>
</dbReference>
<dbReference type="FunFam" id="3.40.50.410:FF:000005">
    <property type="entry name" value="26S proteasome non-ATPase regulatory subunit 4"/>
    <property type="match status" value="1"/>
</dbReference>
<dbReference type="GO" id="GO:0043161">
    <property type="term" value="P:proteasome-mediated ubiquitin-dependent protein catabolic process"/>
    <property type="evidence" value="ECO:0007669"/>
    <property type="project" value="TreeGrafter"/>
</dbReference>